<comment type="subunit">
    <text evidence="3">Heterodimer of an alpha and a beta subunit.</text>
</comment>
<accession>A0A0V0R7H4</accession>
<dbReference type="Pfam" id="PF01267">
    <property type="entry name" value="F-actin_cap_A"/>
    <property type="match status" value="1"/>
</dbReference>
<evidence type="ECO:0000313" key="5">
    <source>
        <dbReference type="EMBL" id="KRX10434.1"/>
    </source>
</evidence>
<dbReference type="AlphaFoldDB" id="A0A0V0R7H4"/>
<dbReference type="InterPro" id="IPR042489">
    <property type="entry name" value="CapZ_alpha_1"/>
</dbReference>
<keyword evidence="6" id="KW-1185">Reference proteome</keyword>
<feature type="compositionally biased region" description="Basic and acidic residues" evidence="4">
    <location>
        <begin position="1"/>
        <end position="16"/>
    </location>
</feature>
<comment type="function">
    <text evidence="3">F-actin-capping proteins bind in a Ca(2+)-independent manner to the fast growing ends of actin filaments (barbed end) thereby blocking the exchange of subunits at these ends. Unlike other capping proteins (such as gelsolin and severin), these proteins do not sever actin filaments.</text>
</comment>
<dbReference type="FunCoup" id="A0A0V0R7H4">
    <property type="interactions" value="101"/>
</dbReference>
<dbReference type="GO" id="GO:0051015">
    <property type="term" value="F:actin filament binding"/>
    <property type="evidence" value="ECO:0007669"/>
    <property type="project" value="TreeGrafter"/>
</dbReference>
<dbReference type="GO" id="GO:0030036">
    <property type="term" value="P:actin cytoskeleton organization"/>
    <property type="evidence" value="ECO:0007669"/>
    <property type="project" value="TreeGrafter"/>
</dbReference>
<feature type="compositionally biased region" description="Low complexity" evidence="4">
    <location>
        <begin position="26"/>
        <end position="44"/>
    </location>
</feature>
<dbReference type="GO" id="GO:0030863">
    <property type="term" value="C:cortical cytoskeleton"/>
    <property type="evidence" value="ECO:0007669"/>
    <property type="project" value="TreeGrafter"/>
</dbReference>
<dbReference type="OrthoDB" id="340550at2759"/>
<protein>
    <recommendedName>
        <fullName evidence="3">F-actin-capping protein subunit alpha</fullName>
    </recommendedName>
</protein>
<dbReference type="EMBL" id="LDAU01000028">
    <property type="protein sequence ID" value="KRX10434.1"/>
    <property type="molecule type" value="Genomic_DNA"/>
</dbReference>
<feature type="region of interest" description="Disordered" evidence="4">
    <location>
        <begin position="1"/>
        <end position="44"/>
    </location>
</feature>
<evidence type="ECO:0000313" key="6">
    <source>
        <dbReference type="Proteomes" id="UP000054937"/>
    </source>
</evidence>
<dbReference type="InterPro" id="IPR002189">
    <property type="entry name" value="CapZ_alpha"/>
</dbReference>
<proteinExistence type="inferred from homology"/>
<comment type="similarity">
    <text evidence="3">Belongs to the F-actin-capping protein alpha subunit family.</text>
</comment>
<dbReference type="Gene3D" id="3.30.1140.60">
    <property type="entry name" value="F-actin capping protein, alpha subunit"/>
    <property type="match status" value="1"/>
</dbReference>
<dbReference type="SUPFAM" id="SSF90096">
    <property type="entry name" value="Subunits of heterodimeric actin filament capping protein Capz"/>
    <property type="match status" value="1"/>
</dbReference>
<dbReference type="PANTHER" id="PTHR10653">
    <property type="entry name" value="F-ACTIN-CAPPING PROTEIN SUBUNIT ALPHA"/>
    <property type="match status" value="1"/>
</dbReference>
<organism evidence="5 6">
    <name type="scientific">Pseudocohnilembus persalinus</name>
    <name type="common">Ciliate</name>
    <dbReference type="NCBI Taxonomy" id="266149"/>
    <lineage>
        <taxon>Eukaryota</taxon>
        <taxon>Sar</taxon>
        <taxon>Alveolata</taxon>
        <taxon>Ciliophora</taxon>
        <taxon>Intramacronucleata</taxon>
        <taxon>Oligohymenophorea</taxon>
        <taxon>Scuticociliatia</taxon>
        <taxon>Philasterida</taxon>
        <taxon>Pseudocohnilembidae</taxon>
        <taxon>Pseudocohnilembus</taxon>
    </lineage>
</organism>
<evidence type="ECO:0000256" key="3">
    <source>
        <dbReference type="RuleBase" id="RU365077"/>
    </source>
</evidence>
<dbReference type="GO" id="GO:0008290">
    <property type="term" value="C:F-actin capping protein complex"/>
    <property type="evidence" value="ECO:0007669"/>
    <property type="project" value="UniProtKB-UniRule"/>
</dbReference>
<dbReference type="InterPro" id="IPR042276">
    <property type="entry name" value="CapZ_alpha/beta_2"/>
</dbReference>
<dbReference type="Proteomes" id="UP000054937">
    <property type="component" value="Unassembled WGS sequence"/>
</dbReference>
<sequence length="326" mass="38955">MEEDHIEQQQTEHQEELQEQQEETQQEQQQEQQDQQQTQVQQTESLLNKDEQKIIKYVIKNSHYGETQEVLKELKKIVSNFSVEDPFVQNILREHNEEHLAIVDGSKYDYKGLISPISYQQEDGYYLDQKHSCRIKVDCQTLQVIDKQELQLEKNETFEEYRNLVDKYLVQYLEQYYKPDNYQYQIFIDFDNESFIFYVCLTCKNLNLKNFHGGEWISEWKIDTSGLNGKIRINSHYFEDGNVALKDIKNVTDEFTFSGENKEEEAKSIVKIIQKHESEIQNSLDDMYENMNSLFFQGMRRVLPITNQKMEWNLFAQKMRGNLGTQ</sequence>
<dbReference type="Gene3D" id="3.90.1150.210">
    <property type="entry name" value="F-actin capping protein, beta subunit"/>
    <property type="match status" value="1"/>
</dbReference>
<gene>
    <name evidence="5" type="ORF">PPERSA_10533</name>
</gene>
<keyword evidence="1 3" id="KW-0117">Actin capping</keyword>
<dbReference type="InterPro" id="IPR037282">
    <property type="entry name" value="CapZ_alpha/beta"/>
</dbReference>
<comment type="caution">
    <text evidence="5">The sequence shown here is derived from an EMBL/GenBank/DDBJ whole genome shotgun (WGS) entry which is preliminary data.</text>
</comment>
<evidence type="ECO:0000256" key="2">
    <source>
        <dbReference type="ARBA" id="ARBA00023203"/>
    </source>
</evidence>
<evidence type="ECO:0000256" key="1">
    <source>
        <dbReference type="ARBA" id="ARBA00022467"/>
    </source>
</evidence>
<reference evidence="5 6" key="1">
    <citation type="journal article" date="2015" name="Sci. Rep.">
        <title>Genome of the facultative scuticociliatosis pathogen Pseudocohnilembus persalinus provides insight into its virulence through horizontal gene transfer.</title>
        <authorList>
            <person name="Xiong J."/>
            <person name="Wang G."/>
            <person name="Cheng J."/>
            <person name="Tian M."/>
            <person name="Pan X."/>
            <person name="Warren A."/>
            <person name="Jiang C."/>
            <person name="Yuan D."/>
            <person name="Miao W."/>
        </authorList>
    </citation>
    <scope>NUCLEOTIDE SEQUENCE [LARGE SCALE GENOMIC DNA]</scope>
    <source>
        <strain evidence="5">36N120E</strain>
    </source>
</reference>
<dbReference type="PANTHER" id="PTHR10653:SF0">
    <property type="entry name" value="F-ACTIN-CAPPING PROTEIN SUBUNIT ALPHA"/>
    <property type="match status" value="1"/>
</dbReference>
<keyword evidence="2 3" id="KW-0009">Actin-binding</keyword>
<name>A0A0V0R7H4_PSEPJ</name>
<dbReference type="GO" id="GO:0051016">
    <property type="term" value="P:barbed-end actin filament capping"/>
    <property type="evidence" value="ECO:0007669"/>
    <property type="project" value="UniProtKB-UniRule"/>
</dbReference>
<dbReference type="OMA" id="QEHFPNA"/>
<dbReference type="InParanoid" id="A0A0V0R7H4"/>
<evidence type="ECO:0000256" key="4">
    <source>
        <dbReference type="SAM" id="MobiDB-lite"/>
    </source>
</evidence>